<protein>
    <submittedName>
        <fullName evidence="2">ATP synthase F0 subunit 8</fullName>
    </submittedName>
</protein>
<keyword evidence="1" id="KW-0812">Transmembrane</keyword>
<proteinExistence type="predicted"/>
<keyword evidence="1" id="KW-0472">Membrane</keyword>
<name>M4JC45_9ORTH</name>
<evidence type="ECO:0000256" key="1">
    <source>
        <dbReference type="SAM" id="Phobius"/>
    </source>
</evidence>
<sequence>MPQMGNLWWLNLMIMVTITMLTAKTYLYYMTTENKNLTMKKVFMKNKMMWKW</sequence>
<accession>M4JC45</accession>
<feature type="transmembrane region" description="Helical" evidence="1">
    <location>
        <begin position="6"/>
        <end position="29"/>
    </location>
</feature>
<dbReference type="EMBL" id="JX913766">
    <property type="protein sequence ID" value="AGC22286.1"/>
    <property type="molecule type" value="Genomic_DNA"/>
</dbReference>
<dbReference type="AlphaFoldDB" id="M4JC45"/>
<evidence type="ECO:0000313" key="2">
    <source>
        <dbReference type="EMBL" id="AGC22286.1"/>
    </source>
</evidence>
<reference evidence="2" key="1">
    <citation type="journal article" date="2013" name="Mol. Phylogenet. Evol.">
        <title>Searching for the optimal data partitioning strategy in mitochondrial phylogenomics: A phylogeny of Acridoidea (Insecta: Orthoptera: Caelifera) as a case study.</title>
        <authorList>
            <person name="Leavitt J.R."/>
            <person name="Hiatt K.D."/>
            <person name="Whiting M.F."/>
            <person name="Song H."/>
        </authorList>
    </citation>
    <scope>NUCLEOTIDE SEQUENCE</scope>
</reference>
<gene>
    <name evidence="2" type="primary">atp8</name>
</gene>
<keyword evidence="1" id="KW-1133">Transmembrane helix</keyword>
<geneLocation type="mitochondrion" evidence="2"/>
<keyword evidence="2" id="KW-0496">Mitochondrion</keyword>
<organism evidence="2">
    <name type="scientific">Trachytettix bufo</name>
    <dbReference type="NCBI Taxonomy" id="1260748"/>
    <lineage>
        <taxon>Eukaryota</taxon>
        <taxon>Metazoa</taxon>
        <taxon>Ecdysozoa</taxon>
        <taxon>Arthropoda</taxon>
        <taxon>Hexapoda</taxon>
        <taxon>Insecta</taxon>
        <taxon>Pterygota</taxon>
        <taxon>Neoptera</taxon>
        <taxon>Polyneoptera</taxon>
        <taxon>Orthoptera</taxon>
        <taxon>Caelifera</taxon>
        <taxon>Acrididea</taxon>
        <taxon>Tetrigoidea</taxon>
        <taxon>Tetrigidae</taxon>
        <taxon>Cladonotinae</taxon>
        <taxon>Trachytettix</taxon>
    </lineage>
</organism>